<feature type="domain" description="FAD/NAD(P)-binding" evidence="11">
    <location>
        <begin position="380"/>
        <end position="621"/>
    </location>
</feature>
<dbReference type="PANTHER" id="PTHR42917">
    <property type="entry name" value="2,4-DIENOYL-COA REDUCTASE"/>
    <property type="match status" value="1"/>
</dbReference>
<dbReference type="SUPFAM" id="SSF51905">
    <property type="entry name" value="FAD/NAD(P)-binding domain"/>
    <property type="match status" value="1"/>
</dbReference>
<evidence type="ECO:0000256" key="7">
    <source>
        <dbReference type="ARBA" id="ARBA00023002"/>
    </source>
</evidence>
<dbReference type="PANTHER" id="PTHR42917:SF2">
    <property type="entry name" value="2,4-DIENOYL-COA REDUCTASE [(2E)-ENOYL-COA-PRODUCING]"/>
    <property type="match status" value="1"/>
</dbReference>
<evidence type="ECO:0000259" key="11">
    <source>
        <dbReference type="Pfam" id="PF07992"/>
    </source>
</evidence>
<dbReference type="Gene3D" id="3.50.50.60">
    <property type="entry name" value="FAD/NAD(P)-binding domain"/>
    <property type="match status" value="1"/>
</dbReference>
<evidence type="ECO:0000256" key="3">
    <source>
        <dbReference type="ARBA" id="ARBA00011048"/>
    </source>
</evidence>
<evidence type="ECO:0000256" key="2">
    <source>
        <dbReference type="ARBA" id="ARBA00001966"/>
    </source>
</evidence>
<dbReference type="GO" id="GO:0046872">
    <property type="term" value="F:metal ion binding"/>
    <property type="evidence" value="ECO:0007669"/>
    <property type="project" value="UniProtKB-KW"/>
</dbReference>
<keyword evidence="5" id="KW-0288">FMN</keyword>
<comment type="caution">
    <text evidence="12">The sequence shown here is derived from an EMBL/GenBank/DDBJ whole genome shotgun (WGS) entry which is preliminary data.</text>
</comment>
<dbReference type="GO" id="GO:0051536">
    <property type="term" value="F:iron-sulfur cluster binding"/>
    <property type="evidence" value="ECO:0007669"/>
    <property type="project" value="UniProtKB-KW"/>
</dbReference>
<comment type="cofactor">
    <cofactor evidence="2">
        <name>[4Fe-4S] cluster</name>
        <dbReference type="ChEBI" id="CHEBI:49883"/>
    </cofactor>
</comment>
<dbReference type="Gene3D" id="3.40.50.720">
    <property type="entry name" value="NAD(P)-binding Rossmann-like Domain"/>
    <property type="match status" value="1"/>
</dbReference>
<dbReference type="InterPro" id="IPR023753">
    <property type="entry name" value="FAD/NAD-binding_dom"/>
</dbReference>
<evidence type="ECO:0000256" key="1">
    <source>
        <dbReference type="ARBA" id="ARBA00001917"/>
    </source>
</evidence>
<evidence type="ECO:0000256" key="9">
    <source>
        <dbReference type="ARBA" id="ARBA00023014"/>
    </source>
</evidence>
<dbReference type="Pfam" id="PF07992">
    <property type="entry name" value="Pyr_redox_2"/>
    <property type="match status" value="1"/>
</dbReference>
<dbReference type="Pfam" id="PF00724">
    <property type="entry name" value="Oxidored_FMN"/>
    <property type="match status" value="1"/>
</dbReference>
<feature type="domain" description="NADH:flavin oxidoreductase/NADH oxidase N-terminal" evidence="10">
    <location>
        <begin position="10"/>
        <end position="331"/>
    </location>
</feature>
<dbReference type="Proteomes" id="UP000266327">
    <property type="component" value="Unassembled WGS sequence"/>
</dbReference>
<name>A0A3A3G8Z6_9BURK</name>
<gene>
    <name evidence="12" type="ORF">D3878_17875</name>
</gene>
<dbReference type="InterPro" id="IPR036188">
    <property type="entry name" value="FAD/NAD-bd_sf"/>
</dbReference>
<evidence type="ECO:0000256" key="4">
    <source>
        <dbReference type="ARBA" id="ARBA00022630"/>
    </source>
</evidence>
<comment type="cofactor">
    <cofactor evidence="1">
        <name>FMN</name>
        <dbReference type="ChEBI" id="CHEBI:58210"/>
    </cofactor>
</comment>
<dbReference type="EMBL" id="QYUQ01000002">
    <property type="protein sequence ID" value="RJG03229.1"/>
    <property type="molecule type" value="Genomic_DNA"/>
</dbReference>
<dbReference type="PRINTS" id="PR00368">
    <property type="entry name" value="FADPNR"/>
</dbReference>
<dbReference type="AlphaFoldDB" id="A0A3A3G8Z6"/>
<dbReference type="InterPro" id="IPR001155">
    <property type="entry name" value="OxRdtase_FMN_N"/>
</dbReference>
<dbReference type="GO" id="GO:0016491">
    <property type="term" value="F:oxidoreductase activity"/>
    <property type="evidence" value="ECO:0007669"/>
    <property type="project" value="UniProtKB-KW"/>
</dbReference>
<keyword evidence="4" id="KW-0285">Flavoprotein</keyword>
<reference evidence="13" key="1">
    <citation type="submission" date="2018-09" db="EMBL/GenBank/DDBJ databases">
        <authorList>
            <person name="Zhu H."/>
        </authorList>
    </citation>
    <scope>NUCLEOTIDE SEQUENCE [LARGE SCALE GENOMIC DNA]</scope>
    <source>
        <strain evidence="13">K1S02-23</strain>
    </source>
</reference>
<protein>
    <submittedName>
        <fullName evidence="12">NADH:flavin oxidoreductase</fullName>
    </submittedName>
</protein>
<evidence type="ECO:0000256" key="6">
    <source>
        <dbReference type="ARBA" id="ARBA00022723"/>
    </source>
</evidence>
<keyword evidence="9" id="KW-0411">Iron-sulfur</keyword>
<keyword evidence="7" id="KW-0560">Oxidoreductase</keyword>
<proteinExistence type="inferred from homology"/>
<dbReference type="InterPro" id="IPR051793">
    <property type="entry name" value="NADH:flavin_oxidoreductase"/>
</dbReference>
<keyword evidence="13" id="KW-1185">Reference proteome</keyword>
<evidence type="ECO:0000256" key="5">
    <source>
        <dbReference type="ARBA" id="ARBA00022643"/>
    </source>
</evidence>
<dbReference type="GO" id="GO:0010181">
    <property type="term" value="F:FMN binding"/>
    <property type="evidence" value="ECO:0007669"/>
    <property type="project" value="InterPro"/>
</dbReference>
<evidence type="ECO:0000256" key="8">
    <source>
        <dbReference type="ARBA" id="ARBA00023004"/>
    </source>
</evidence>
<evidence type="ECO:0000313" key="13">
    <source>
        <dbReference type="Proteomes" id="UP000266327"/>
    </source>
</evidence>
<dbReference type="InterPro" id="IPR013785">
    <property type="entry name" value="Aldolase_TIM"/>
</dbReference>
<evidence type="ECO:0000259" key="10">
    <source>
        <dbReference type="Pfam" id="PF00724"/>
    </source>
</evidence>
<accession>A0A3A3G8Z6</accession>
<organism evidence="12 13">
    <name type="scientific">Noviherbaspirillum sedimenti</name>
    <dbReference type="NCBI Taxonomy" id="2320865"/>
    <lineage>
        <taxon>Bacteria</taxon>
        <taxon>Pseudomonadati</taxon>
        <taxon>Pseudomonadota</taxon>
        <taxon>Betaproteobacteria</taxon>
        <taxon>Burkholderiales</taxon>
        <taxon>Oxalobacteraceae</taxon>
        <taxon>Noviherbaspirillum</taxon>
    </lineage>
</organism>
<sequence>MNMSLKHVLSPLEIGPVTVKNRVTRTGHATGLGGGTMSRSLIDYHVARAKGGVGLTILEALGIYQSAYPFLVAGAPGMVEGYQALMAEVAPYGMKIFQQIGHLGNEIPQADGSPPLSASDSIGAIGIPAEPMSRQQIAGLIAAYVAAAEDCVKGGLDGVEVHMAHGYLIQQFMSPLYNQRTDEYGGSFENRMRLPLELLVAVKKVLPATMVLGVRLSADLMPGGLTGEDVRNAAQLFEDRKLIDFLNLTMGDNYTPNKIVAPMHEPVGYELPHDRPIRQGITVPVLVTGRFRTLEEADQVIRQGDADLVALTRAHIADPDIVRKTIDGRVDEVRPCIACNHGCIGGVVTMGRLGCAVNVAVGAESALAEDLIKPVEQPRKVLIIGGGPAGLEAARIAALKGHTVILAEASDALGGCINIAKRAPRRIGIGDITDWLEREVYRLGVDVRLGTYVQAADVAAIAPDVVIVATGSLPRMDDGRQMFSPGHVVAGIESPKVLSSHDLLLGDRHRNLGRHAVVFDDPGHYEGIAAAEFLIESGVAVTFVTGHPSFSPRMELNHTAAPALERLAKGDFRLLTSTKLEAVDKGKVQLSHRHGGKAFDVDADMVVFVSHNRPNRELLDELEGFSGQVIPVGDVRSPRYLQTAIREGHLAARSIA</sequence>
<keyword evidence="8" id="KW-0408">Iron</keyword>
<dbReference type="Gene3D" id="3.20.20.70">
    <property type="entry name" value="Aldolase class I"/>
    <property type="match status" value="1"/>
</dbReference>
<dbReference type="OrthoDB" id="8521686at2"/>
<keyword evidence="6" id="KW-0479">Metal-binding</keyword>
<comment type="similarity">
    <text evidence="3">In the N-terminal section; belongs to the NADH:flavin oxidoreductase/NADH oxidase family.</text>
</comment>
<dbReference type="RefSeq" id="WP_119786727.1">
    <property type="nucleotide sequence ID" value="NZ_QYUQ01000002.1"/>
</dbReference>
<evidence type="ECO:0000313" key="12">
    <source>
        <dbReference type="EMBL" id="RJG03229.1"/>
    </source>
</evidence>
<dbReference type="SUPFAM" id="SSF51395">
    <property type="entry name" value="FMN-linked oxidoreductases"/>
    <property type="match status" value="1"/>
</dbReference>